<dbReference type="AlphaFoldDB" id="A0A8J2TAR2"/>
<dbReference type="EMBL" id="HG316464">
    <property type="protein sequence ID" value="CDF91467.1"/>
    <property type="molecule type" value="Genomic_DNA"/>
</dbReference>
<proteinExistence type="predicted"/>
<keyword evidence="3" id="KW-1185">Reference proteome</keyword>
<evidence type="ECO:0000313" key="3">
    <source>
        <dbReference type="Proteomes" id="UP000019375"/>
    </source>
</evidence>
<protein>
    <submittedName>
        <fullName evidence="2">ZYBA0S11-03510g1_1</fullName>
    </submittedName>
</protein>
<gene>
    <name evidence="2" type="ORF">BN860_03510g</name>
</gene>
<feature type="region of interest" description="Disordered" evidence="1">
    <location>
        <begin position="1"/>
        <end position="24"/>
    </location>
</feature>
<accession>A0A8J2TAR2</accession>
<evidence type="ECO:0000313" key="2">
    <source>
        <dbReference type="EMBL" id="CDF91467.1"/>
    </source>
</evidence>
<dbReference type="OrthoDB" id="4067025at2759"/>
<dbReference type="Proteomes" id="UP000019375">
    <property type="component" value="Unassembled WGS sequence"/>
</dbReference>
<organism evidence="2 3">
    <name type="scientific">Zygosaccharomyces bailii (strain CLIB 213 / ATCC 58445 / CBS 680 / BCRC 21525 / NBRC 1098 / NCYC 1416 / NRRL Y-2227)</name>
    <dbReference type="NCBI Taxonomy" id="1333698"/>
    <lineage>
        <taxon>Eukaryota</taxon>
        <taxon>Fungi</taxon>
        <taxon>Dikarya</taxon>
        <taxon>Ascomycota</taxon>
        <taxon>Saccharomycotina</taxon>
        <taxon>Saccharomycetes</taxon>
        <taxon>Saccharomycetales</taxon>
        <taxon>Saccharomycetaceae</taxon>
        <taxon>Zygosaccharomyces</taxon>
    </lineage>
</organism>
<sequence>MKHIKDIKPLEGFSSTGERPDSFSPALQNLAAEWQTEEHKEQARQEIARNQVLAKIQEATKIIKDAKQEDPGSLHRMEWDCVYDLSANVMDEYTKSVDGILSQLNQLYRKQYLWQEAAFVKDSHRGATLIGRAEEWMRLKENHLEFKQAELARSANVIKTTIERLTKK</sequence>
<evidence type="ECO:0000256" key="1">
    <source>
        <dbReference type="SAM" id="MobiDB-lite"/>
    </source>
</evidence>
<reference evidence="3" key="1">
    <citation type="journal article" date="2013" name="Genome Announc.">
        <title>Genome sequence of the food spoilage yeast Zygosaccharomyces bailii CLIB 213(T).</title>
        <authorList>
            <person name="Galeote V."/>
            <person name="Bigey F."/>
            <person name="Devillers H."/>
            <person name="Neuveglise C."/>
            <person name="Dequin S."/>
        </authorList>
    </citation>
    <scope>NUCLEOTIDE SEQUENCE [LARGE SCALE GENOMIC DNA]</scope>
    <source>
        <strain evidence="3">CLIB 213 / ATCC 58445 / CBS 680 / CCRC 21525 / NBRC 1098 / NCYC 1416 / NRRL Y-2227</strain>
    </source>
</reference>
<name>A0A8J2TAR2_ZYGB2</name>